<accession>A0A922I063</accession>
<feature type="transmembrane region" description="Helical" evidence="1">
    <location>
        <begin position="109"/>
        <end position="131"/>
    </location>
</feature>
<reference evidence="2" key="1">
    <citation type="submission" date="2013-05" db="EMBL/GenBank/DDBJ databases">
        <authorList>
            <person name="Yim A.K.Y."/>
            <person name="Chan T.F."/>
            <person name="Ji K.M."/>
            <person name="Liu X.Y."/>
            <person name="Zhou J.W."/>
            <person name="Li R.Q."/>
            <person name="Yang K.Y."/>
            <person name="Li J."/>
            <person name="Li M."/>
            <person name="Law P.T.W."/>
            <person name="Wu Y.L."/>
            <person name="Cai Z.L."/>
            <person name="Qin H."/>
            <person name="Bao Y."/>
            <person name="Leung R.K.K."/>
            <person name="Ng P.K.S."/>
            <person name="Zou J."/>
            <person name="Zhong X.J."/>
            <person name="Ran P.X."/>
            <person name="Zhong N.S."/>
            <person name="Liu Z.G."/>
            <person name="Tsui S.K.W."/>
        </authorList>
    </citation>
    <scope>NUCLEOTIDE SEQUENCE</scope>
    <source>
        <strain evidence="2">Derf</strain>
        <tissue evidence="2">Whole organism</tissue>
    </source>
</reference>
<keyword evidence="1" id="KW-0472">Membrane</keyword>
<evidence type="ECO:0000256" key="1">
    <source>
        <dbReference type="SAM" id="Phobius"/>
    </source>
</evidence>
<feature type="transmembrane region" description="Helical" evidence="1">
    <location>
        <begin position="20"/>
        <end position="47"/>
    </location>
</feature>
<dbReference type="EMBL" id="ASGP02000003">
    <property type="protein sequence ID" value="KAH9516242.1"/>
    <property type="molecule type" value="Genomic_DNA"/>
</dbReference>
<keyword evidence="3" id="KW-1185">Reference proteome</keyword>
<evidence type="ECO:0000313" key="2">
    <source>
        <dbReference type="EMBL" id="KAH9516242.1"/>
    </source>
</evidence>
<keyword evidence="1" id="KW-1133">Transmembrane helix</keyword>
<protein>
    <submittedName>
        <fullName evidence="2">Uncharacterized protein</fullName>
    </submittedName>
</protein>
<organism evidence="2 3">
    <name type="scientific">Dermatophagoides farinae</name>
    <name type="common">American house dust mite</name>
    <dbReference type="NCBI Taxonomy" id="6954"/>
    <lineage>
        <taxon>Eukaryota</taxon>
        <taxon>Metazoa</taxon>
        <taxon>Ecdysozoa</taxon>
        <taxon>Arthropoda</taxon>
        <taxon>Chelicerata</taxon>
        <taxon>Arachnida</taxon>
        <taxon>Acari</taxon>
        <taxon>Acariformes</taxon>
        <taxon>Sarcoptiformes</taxon>
        <taxon>Astigmata</taxon>
        <taxon>Psoroptidia</taxon>
        <taxon>Analgoidea</taxon>
        <taxon>Pyroglyphidae</taxon>
        <taxon>Dermatophagoidinae</taxon>
        <taxon>Dermatophagoides</taxon>
    </lineage>
</organism>
<proteinExistence type="predicted"/>
<gene>
    <name evidence="2" type="ORF">DERF_006996</name>
</gene>
<keyword evidence="1" id="KW-0812">Transmembrane</keyword>
<comment type="caution">
    <text evidence="2">The sequence shown here is derived from an EMBL/GenBank/DDBJ whole genome shotgun (WGS) entry which is preliminary data.</text>
</comment>
<dbReference type="AlphaFoldDB" id="A0A922I063"/>
<sequence length="243" mass="28111">MRFLSLYSYSLKKSPKDLRLAIVACRLSLILAIIAFILFLLTVFVLFTNKSNHNYAFSSLLSDQDDGNSLEFAKQSDNFTNLNTPSVHFRTVDFSGEAIKLDYKNNSSIIFLLIGFILYICVTISSIYAYVSYRNYRQSRMVNYEMINRSFDQMYSEQIAKLKIKDPIIVSSNPKSLTEAITVIKVVESRKPTTSMPCTAVLNNNPEHRNKFKFWSRNKHQRQLQNQRRFSYGKAAISKEMTI</sequence>
<dbReference type="Proteomes" id="UP000790347">
    <property type="component" value="Unassembled WGS sequence"/>
</dbReference>
<evidence type="ECO:0000313" key="3">
    <source>
        <dbReference type="Proteomes" id="UP000790347"/>
    </source>
</evidence>
<reference evidence="2" key="2">
    <citation type="journal article" date="2022" name="Res Sq">
        <title>Comparative Genomics Reveals Insights into the Divergent Evolution of Astigmatic Mites and Household Pest Adaptations.</title>
        <authorList>
            <person name="Xiong Q."/>
            <person name="Wan A.T.-Y."/>
            <person name="Liu X.-Y."/>
            <person name="Fung C.S.-H."/>
            <person name="Xiao X."/>
            <person name="Malainual N."/>
            <person name="Hou J."/>
            <person name="Wang L."/>
            <person name="Wang M."/>
            <person name="Yang K."/>
            <person name="Cui Y."/>
            <person name="Leung E."/>
            <person name="Nong W."/>
            <person name="Shin S.-K."/>
            <person name="Au S."/>
            <person name="Jeong K.Y."/>
            <person name="Chew F.T."/>
            <person name="Hui J."/>
            <person name="Leung T.F."/>
            <person name="Tungtrongchitr A."/>
            <person name="Zhong N."/>
            <person name="Liu Z."/>
            <person name="Tsui S."/>
        </authorList>
    </citation>
    <scope>NUCLEOTIDE SEQUENCE</scope>
    <source>
        <strain evidence="2">Derf</strain>
        <tissue evidence="2">Whole organism</tissue>
    </source>
</reference>
<name>A0A922I063_DERFA</name>